<dbReference type="Proteomes" id="UP000031518">
    <property type="component" value="Unassembled WGS sequence"/>
</dbReference>
<keyword evidence="2" id="KW-0808">Transferase</keyword>
<evidence type="ECO:0000313" key="3">
    <source>
        <dbReference type="Proteomes" id="UP000031518"/>
    </source>
</evidence>
<dbReference type="GO" id="GO:0032259">
    <property type="term" value="P:methylation"/>
    <property type="evidence" value="ECO:0007669"/>
    <property type="project" value="UniProtKB-KW"/>
</dbReference>
<dbReference type="AlphaFoldDB" id="A0A0B6WTF6"/>
<evidence type="ECO:0000259" key="1">
    <source>
        <dbReference type="Pfam" id="PF13649"/>
    </source>
</evidence>
<sequence length="216" mass="24191">MNEITHISDTSAGTFYDRIARLYDWTFKVNGYRRSIERFLLAHPLPLPSGARILDAGCGTGLLTLSLLRTLQRPAQIVAIDLSASSLLTARRATEQRGAGRHTTSFFQANLLSLPFADESFDFIITSGALEYVSLDDGLRELARVTAPGGYFLHLPVRPSPVSKLLEIIFRFRAHPVEEIVETTNRYFRILLDHRFASFEPIGWTKIAILARKEGG</sequence>
<reference evidence="2 3" key="1">
    <citation type="submission" date="2013-12" db="EMBL/GenBank/DDBJ databases">
        <authorList>
            <person name="Stott M."/>
        </authorList>
    </citation>
    <scope>NUCLEOTIDE SEQUENCE [LARGE SCALE GENOMIC DNA]</scope>
    <source>
        <strain evidence="2 3">K22</strain>
    </source>
</reference>
<reference evidence="2 3" key="2">
    <citation type="submission" date="2015-01" db="EMBL/GenBank/DDBJ databases">
        <title>Complete genome sequence of Pyrinomonas methylaliphatogenes type strain K22T.</title>
        <authorList>
            <person name="Lee K.C.Y."/>
            <person name="Power J.F."/>
            <person name="Dunfield P.F."/>
            <person name="Morgan X.C."/>
            <person name="Huttenhower C."/>
            <person name="Stott M.B."/>
        </authorList>
    </citation>
    <scope>NUCLEOTIDE SEQUENCE [LARGE SCALE GENOMIC DNA]</scope>
    <source>
        <strain evidence="2 3">K22</strain>
    </source>
</reference>
<organism evidence="2 3">
    <name type="scientific">Pyrinomonas methylaliphatogenes</name>
    <dbReference type="NCBI Taxonomy" id="454194"/>
    <lineage>
        <taxon>Bacteria</taxon>
        <taxon>Pseudomonadati</taxon>
        <taxon>Acidobacteriota</taxon>
        <taxon>Blastocatellia</taxon>
        <taxon>Blastocatellales</taxon>
        <taxon>Pyrinomonadaceae</taxon>
        <taxon>Pyrinomonas</taxon>
    </lineage>
</organism>
<feature type="domain" description="Methyltransferase" evidence="1">
    <location>
        <begin position="53"/>
        <end position="150"/>
    </location>
</feature>
<keyword evidence="2" id="KW-0489">Methyltransferase</keyword>
<dbReference type="EMBL" id="CBXV010000001">
    <property type="protein sequence ID" value="CDM64316.1"/>
    <property type="molecule type" value="Genomic_DNA"/>
</dbReference>
<proteinExistence type="predicted"/>
<gene>
    <name evidence="2" type="ORF">PYK22_00309</name>
</gene>
<dbReference type="InterPro" id="IPR029063">
    <property type="entry name" value="SAM-dependent_MTases_sf"/>
</dbReference>
<accession>A0A0B6WTF6</accession>
<dbReference type="GO" id="GO:0008168">
    <property type="term" value="F:methyltransferase activity"/>
    <property type="evidence" value="ECO:0007669"/>
    <property type="project" value="UniProtKB-KW"/>
</dbReference>
<dbReference type="Gene3D" id="3.40.50.150">
    <property type="entry name" value="Vaccinia Virus protein VP39"/>
    <property type="match status" value="1"/>
</dbReference>
<dbReference type="OrthoDB" id="43862at2"/>
<dbReference type="PANTHER" id="PTHR43591">
    <property type="entry name" value="METHYLTRANSFERASE"/>
    <property type="match status" value="1"/>
</dbReference>
<dbReference type="CDD" id="cd02440">
    <property type="entry name" value="AdoMet_MTases"/>
    <property type="match status" value="1"/>
</dbReference>
<dbReference type="InterPro" id="IPR041698">
    <property type="entry name" value="Methyltransf_25"/>
</dbReference>
<dbReference type="Pfam" id="PF13649">
    <property type="entry name" value="Methyltransf_25"/>
    <property type="match status" value="1"/>
</dbReference>
<name>A0A0B6WTF6_9BACT</name>
<keyword evidence="2" id="KW-0830">Ubiquinone</keyword>
<evidence type="ECO:0000313" key="2">
    <source>
        <dbReference type="EMBL" id="CDM64316.1"/>
    </source>
</evidence>
<dbReference type="PANTHER" id="PTHR43591:SF110">
    <property type="entry name" value="RHODANESE DOMAIN-CONTAINING PROTEIN"/>
    <property type="match status" value="1"/>
</dbReference>
<keyword evidence="3" id="KW-1185">Reference proteome</keyword>
<protein>
    <submittedName>
        <fullName evidence="2">Methylase involved in ubiquinone/menaquinone biosynthesis</fullName>
    </submittedName>
</protein>
<dbReference type="SUPFAM" id="SSF53335">
    <property type="entry name" value="S-adenosyl-L-methionine-dependent methyltransferases"/>
    <property type="match status" value="1"/>
</dbReference>
<dbReference type="RefSeq" id="WP_060635208.1">
    <property type="nucleotide sequence ID" value="NZ_CBXV010000001.1"/>
</dbReference>
<dbReference type="STRING" id="454194.PYK22_00309"/>